<comment type="caution">
    <text evidence="1">The sequence shown here is derived from an EMBL/GenBank/DDBJ whole genome shotgun (WGS) entry which is preliminary data.</text>
</comment>
<evidence type="ECO:0000313" key="2">
    <source>
        <dbReference type="Proteomes" id="UP001055072"/>
    </source>
</evidence>
<dbReference type="Proteomes" id="UP001055072">
    <property type="component" value="Unassembled WGS sequence"/>
</dbReference>
<organism evidence="1 2">
    <name type="scientific">Irpex rosettiformis</name>
    <dbReference type="NCBI Taxonomy" id="378272"/>
    <lineage>
        <taxon>Eukaryota</taxon>
        <taxon>Fungi</taxon>
        <taxon>Dikarya</taxon>
        <taxon>Basidiomycota</taxon>
        <taxon>Agaricomycotina</taxon>
        <taxon>Agaricomycetes</taxon>
        <taxon>Polyporales</taxon>
        <taxon>Irpicaceae</taxon>
        <taxon>Irpex</taxon>
    </lineage>
</organism>
<accession>A0ACB8UKD7</accession>
<protein>
    <submittedName>
        <fullName evidence="1">Uncharacterized protein</fullName>
    </submittedName>
</protein>
<dbReference type="EMBL" id="MU274900">
    <property type="protein sequence ID" value="KAI0094858.1"/>
    <property type="molecule type" value="Genomic_DNA"/>
</dbReference>
<name>A0ACB8UKD7_9APHY</name>
<sequence>MPQDRYAPAYTQRTVLVEDASNSCSNITTTTTTTTTTDRDSIANRAPFYASTSSSSTELNPQRSSRLASSNLLYPPSYSHSTASLCSSASNTPVPSRAPSPLYVHDDDVSSCSSEEDENELESSSFLRNLRNRSLSLTEVPRWWWDGPRRRRRLSWYRLFRRYILPFIPKTPLTIIFTLLLLTAFAISLANLIIYLCNPDKQPLPWRGYCTLPDYSTEPPPTFLGAYASFPIQPPEHIEPRSFPPDNLETLAPIGVFLGVFSMDSGFERRALIRDTYASHPRSRNGAGEGDGGVGTSRTIVRFIMGRPRKDLERKVQLEMETYNDIIILPIKENMNDGKTYHFFKWAATGAWVPPLYVDGLQTIPMPLSYSNLTTPAPLLAHHDPVYAHRDQLTGNPKPWVRPDFILKADDDSFVMLAELEAHLRVEMHTESPPKRYKHQTELVAPPGTPETPAYPTLPNDDPMIFWGYPVKNRFMAGELYALTHSLVDWISKNKDVASNIRGAEDQITSRWVRWHPRSQDVRWVRERCWVYDHPKAGTVYSRGFLFPSEAKRVQKGILSDLQRWKDALRASPSSPPPPGALDDYVDPFGPQGGTPSHWVLSSVSTFQVRYSPSVQGLPLNHSLEALVEGSEMSKMKQRNITIWDEAYNRREGRITRYQGKRVGGTTVVHSIKKHMWFLETANALLEGDDYTELELAQMPGLEQPSQHKPKPLGRRHRSHLSIASPHLTQ</sequence>
<keyword evidence="2" id="KW-1185">Reference proteome</keyword>
<gene>
    <name evidence="1" type="ORF">BDY19DRAFT_1080667</name>
</gene>
<reference evidence="1" key="1">
    <citation type="journal article" date="2021" name="Environ. Microbiol.">
        <title>Gene family expansions and transcriptome signatures uncover fungal adaptations to wood decay.</title>
        <authorList>
            <person name="Hage H."/>
            <person name="Miyauchi S."/>
            <person name="Viragh M."/>
            <person name="Drula E."/>
            <person name="Min B."/>
            <person name="Chaduli D."/>
            <person name="Navarro D."/>
            <person name="Favel A."/>
            <person name="Norest M."/>
            <person name="Lesage-Meessen L."/>
            <person name="Balint B."/>
            <person name="Merenyi Z."/>
            <person name="de Eugenio L."/>
            <person name="Morin E."/>
            <person name="Martinez A.T."/>
            <person name="Baldrian P."/>
            <person name="Stursova M."/>
            <person name="Martinez M.J."/>
            <person name="Novotny C."/>
            <person name="Magnuson J.K."/>
            <person name="Spatafora J.W."/>
            <person name="Maurice S."/>
            <person name="Pangilinan J."/>
            <person name="Andreopoulos W."/>
            <person name="LaButti K."/>
            <person name="Hundley H."/>
            <person name="Na H."/>
            <person name="Kuo A."/>
            <person name="Barry K."/>
            <person name="Lipzen A."/>
            <person name="Henrissat B."/>
            <person name="Riley R."/>
            <person name="Ahrendt S."/>
            <person name="Nagy L.G."/>
            <person name="Grigoriev I.V."/>
            <person name="Martin F."/>
            <person name="Rosso M.N."/>
        </authorList>
    </citation>
    <scope>NUCLEOTIDE SEQUENCE</scope>
    <source>
        <strain evidence="1">CBS 384.51</strain>
    </source>
</reference>
<proteinExistence type="predicted"/>
<evidence type="ECO:0000313" key="1">
    <source>
        <dbReference type="EMBL" id="KAI0094858.1"/>
    </source>
</evidence>